<evidence type="ECO:0000313" key="1">
    <source>
        <dbReference type="EMBL" id="GMF22226.1"/>
    </source>
</evidence>
<proteinExistence type="predicted"/>
<evidence type="ECO:0000313" key="2">
    <source>
        <dbReference type="Proteomes" id="UP001165121"/>
    </source>
</evidence>
<dbReference type="InterPro" id="IPR011009">
    <property type="entry name" value="Kinase-like_dom_sf"/>
</dbReference>
<reference evidence="1" key="1">
    <citation type="submission" date="2023-04" db="EMBL/GenBank/DDBJ databases">
        <title>Phytophthora fragariaefolia NBRC 109709.</title>
        <authorList>
            <person name="Ichikawa N."/>
            <person name="Sato H."/>
            <person name="Tonouchi N."/>
        </authorList>
    </citation>
    <scope>NUCLEOTIDE SEQUENCE</scope>
    <source>
        <strain evidence="1">NBRC 109709</strain>
    </source>
</reference>
<protein>
    <submittedName>
        <fullName evidence="1">Unnamed protein product</fullName>
    </submittedName>
</protein>
<dbReference type="OrthoDB" id="120042at2759"/>
<sequence>MDVVQTAAVATANAVLPGSGSIINSAFELGKICFEIAELLNGMQESASSIKTQSANIEKDVTYFRWVLEVLGRVQHKSKLTNELQKLITRFEAEVKEYDHVVKKVLDQHILKQLVFHNVLDAVSASVKETAGQLVQYVTTECAISGSVTYGHIDKTEERANRYMKFIDSPEVMKAMSDSENQKEILAILARMSRRNEAMMESSQESNDLVLNVMKEKLWASSSRVVQEDVKNLPDWYITEDEVDIDMSAIIGFGGDAKIYKGVFEDGTPVAVKVLNANVKQSEEAKQKFFNTMKLWMRLSHFNNVCRLYGAC</sequence>
<comment type="caution">
    <text evidence="1">The sequence shown here is derived from an EMBL/GenBank/DDBJ whole genome shotgun (WGS) entry which is preliminary data.</text>
</comment>
<name>A0A9W6WZ11_9STRA</name>
<gene>
    <name evidence="1" type="ORF">Pfra01_000321500</name>
</gene>
<dbReference type="AlphaFoldDB" id="A0A9W6WZ11"/>
<dbReference type="Gene3D" id="3.30.200.20">
    <property type="entry name" value="Phosphorylase Kinase, domain 1"/>
    <property type="match status" value="1"/>
</dbReference>
<keyword evidence="2" id="KW-1185">Reference proteome</keyword>
<dbReference type="Proteomes" id="UP001165121">
    <property type="component" value="Unassembled WGS sequence"/>
</dbReference>
<accession>A0A9W6WZ11</accession>
<dbReference type="EMBL" id="BSXT01000246">
    <property type="protein sequence ID" value="GMF22226.1"/>
    <property type="molecule type" value="Genomic_DNA"/>
</dbReference>
<organism evidence="1 2">
    <name type="scientific">Phytophthora fragariaefolia</name>
    <dbReference type="NCBI Taxonomy" id="1490495"/>
    <lineage>
        <taxon>Eukaryota</taxon>
        <taxon>Sar</taxon>
        <taxon>Stramenopiles</taxon>
        <taxon>Oomycota</taxon>
        <taxon>Peronosporomycetes</taxon>
        <taxon>Peronosporales</taxon>
        <taxon>Peronosporaceae</taxon>
        <taxon>Phytophthora</taxon>
    </lineage>
</organism>
<dbReference type="SUPFAM" id="SSF56112">
    <property type="entry name" value="Protein kinase-like (PK-like)"/>
    <property type="match status" value="1"/>
</dbReference>